<name>A0ABV2T3S8_9BACT</name>
<evidence type="ECO:0000313" key="2">
    <source>
        <dbReference type="EMBL" id="MET6997673.1"/>
    </source>
</evidence>
<feature type="compositionally biased region" description="Polar residues" evidence="1">
    <location>
        <begin position="24"/>
        <end position="33"/>
    </location>
</feature>
<dbReference type="PROSITE" id="PS51257">
    <property type="entry name" value="PROKAR_LIPOPROTEIN"/>
    <property type="match status" value="1"/>
</dbReference>
<organism evidence="2 3">
    <name type="scientific">Chitinophaga defluvii</name>
    <dbReference type="NCBI Taxonomy" id="3163343"/>
    <lineage>
        <taxon>Bacteria</taxon>
        <taxon>Pseudomonadati</taxon>
        <taxon>Bacteroidota</taxon>
        <taxon>Chitinophagia</taxon>
        <taxon>Chitinophagales</taxon>
        <taxon>Chitinophagaceae</taxon>
        <taxon>Chitinophaga</taxon>
    </lineage>
</organism>
<keyword evidence="3" id="KW-1185">Reference proteome</keyword>
<evidence type="ECO:0000256" key="1">
    <source>
        <dbReference type="SAM" id="MobiDB-lite"/>
    </source>
</evidence>
<dbReference type="EMBL" id="JBEXAC010000001">
    <property type="protein sequence ID" value="MET6997673.1"/>
    <property type="molecule type" value="Genomic_DNA"/>
</dbReference>
<dbReference type="RefSeq" id="WP_354660308.1">
    <property type="nucleotide sequence ID" value="NZ_JBEXAC010000001.1"/>
</dbReference>
<dbReference type="InterPro" id="IPR028994">
    <property type="entry name" value="Integrin_alpha_N"/>
</dbReference>
<evidence type="ECO:0000313" key="3">
    <source>
        <dbReference type="Proteomes" id="UP001549749"/>
    </source>
</evidence>
<comment type="caution">
    <text evidence="2">The sequence shown here is derived from an EMBL/GenBank/DDBJ whole genome shotgun (WGS) entry which is preliminary data.</text>
</comment>
<accession>A0ABV2T3S8</accession>
<dbReference type="InterPro" id="IPR038643">
    <property type="entry name" value="PliI_sf"/>
</dbReference>
<gene>
    <name evidence="2" type="ORF">ABR189_09855</name>
</gene>
<dbReference type="SUPFAM" id="SSF69318">
    <property type="entry name" value="Integrin alpha N-terminal domain"/>
    <property type="match status" value="1"/>
</dbReference>
<evidence type="ECO:0008006" key="4">
    <source>
        <dbReference type="Google" id="ProtNLM"/>
    </source>
</evidence>
<dbReference type="Proteomes" id="UP001549749">
    <property type="component" value="Unassembled WGS sequence"/>
</dbReference>
<feature type="region of interest" description="Disordered" evidence="1">
    <location>
        <begin position="24"/>
        <end position="61"/>
    </location>
</feature>
<sequence>MKNQHLLLGIASLLAAALSCNQPVKQPGNSGDSTAAVEGGGTAGTDTSRLGAPAPKEDRPTFRQEVRFRDYKFGVTTKGDGTIRELLIGVQNAQTADTTKSDTTRERGINGRVINIAAADLNGDKKPELYCFTVSDGSGSYGDVYGYTFDGAKAIRIGLPELGEDSMLAAGYMGHDSFYVSKQFLMRSFPVYKKDDPNAAPSGGKRTIKYQLKKQAAGYGLIPVK</sequence>
<reference evidence="2 3" key="1">
    <citation type="submission" date="2024-06" db="EMBL/GenBank/DDBJ databases">
        <title>Chitinophaga defluvii sp. nov., isolated from municipal sewage.</title>
        <authorList>
            <person name="Zhang L."/>
        </authorList>
    </citation>
    <scope>NUCLEOTIDE SEQUENCE [LARGE SCALE GENOMIC DNA]</scope>
    <source>
        <strain evidence="2 3">H8</strain>
    </source>
</reference>
<proteinExistence type="predicted"/>
<dbReference type="Gene3D" id="2.40.128.460">
    <property type="entry name" value="Periplasmic lysozyme inhibitor of I-type lysozyme"/>
    <property type="match status" value="1"/>
</dbReference>
<protein>
    <recommendedName>
        <fullName evidence="4">FG-GAP repeat protein</fullName>
    </recommendedName>
</protein>